<reference evidence="1" key="1">
    <citation type="submission" date="2023-06" db="EMBL/GenBank/DDBJ databases">
        <authorList>
            <person name="Delattre M."/>
        </authorList>
    </citation>
    <scope>NUCLEOTIDE SEQUENCE</scope>
    <source>
        <strain evidence="1">AF72</strain>
    </source>
</reference>
<organism evidence="1 2">
    <name type="scientific">Mesorhabditis spiculigera</name>
    <dbReference type="NCBI Taxonomy" id="96644"/>
    <lineage>
        <taxon>Eukaryota</taxon>
        <taxon>Metazoa</taxon>
        <taxon>Ecdysozoa</taxon>
        <taxon>Nematoda</taxon>
        <taxon>Chromadorea</taxon>
        <taxon>Rhabditida</taxon>
        <taxon>Rhabditina</taxon>
        <taxon>Rhabditomorpha</taxon>
        <taxon>Rhabditoidea</taxon>
        <taxon>Rhabditidae</taxon>
        <taxon>Mesorhabditinae</taxon>
        <taxon>Mesorhabditis</taxon>
    </lineage>
</organism>
<protein>
    <submittedName>
        <fullName evidence="1">Uncharacterized protein</fullName>
    </submittedName>
</protein>
<name>A0AA36FYC6_9BILA</name>
<comment type="caution">
    <text evidence="1">The sequence shown here is derived from an EMBL/GenBank/DDBJ whole genome shotgun (WGS) entry which is preliminary data.</text>
</comment>
<gene>
    <name evidence="1" type="ORF">MSPICULIGERA_LOCUS9727</name>
</gene>
<feature type="non-terminal residue" evidence="1">
    <location>
        <position position="1"/>
    </location>
</feature>
<dbReference type="AlphaFoldDB" id="A0AA36FYC6"/>
<dbReference type="EMBL" id="CATQJA010002555">
    <property type="protein sequence ID" value="CAJ0571315.1"/>
    <property type="molecule type" value="Genomic_DNA"/>
</dbReference>
<accession>A0AA36FYC6</accession>
<proteinExistence type="predicted"/>
<evidence type="ECO:0000313" key="1">
    <source>
        <dbReference type="EMBL" id="CAJ0571315.1"/>
    </source>
</evidence>
<keyword evidence="2" id="KW-1185">Reference proteome</keyword>
<evidence type="ECO:0000313" key="2">
    <source>
        <dbReference type="Proteomes" id="UP001177023"/>
    </source>
</evidence>
<dbReference type="Proteomes" id="UP001177023">
    <property type="component" value="Unassembled WGS sequence"/>
</dbReference>
<sequence length="73" mass="9036">MLYCIRLEDAPTDERQPLNVIWRPFLEEFQRRVENVYNGIFVFLDNRHYAECRWLREKSRLKIAHGKWNPSDR</sequence>